<dbReference type="Pfam" id="PF04932">
    <property type="entry name" value="Wzy_C"/>
    <property type="match status" value="1"/>
</dbReference>
<dbReference type="InterPro" id="IPR007016">
    <property type="entry name" value="O-antigen_ligase-rel_domated"/>
</dbReference>
<keyword evidence="3 5" id="KW-1133">Transmembrane helix</keyword>
<sequence length="430" mass="48664">MMDNSQQYSWQKHKILLLACIILGVFLNHSNVIFGLNMSFADFIILFLFFYLTYNEKLTIPLAPLIFFIAISVVVLFTSFFFTPNIFQVTTEPIRSISGYLKLLALFMFFVVGYNLSKVNMVETIIKSYSIAAVVISAIGVTFYTLNINIFSDALYYAGTRYRGLMNDPNYFSILQITALVYITRFRGLNLKFKYVATILLGLGVVVSSSKTGMIVLGLYIALRVLEYIFFEERSVKKVIYSAIFFIFATLFILSYQNIMDGTFSIIVNYIPTFSRVEALFLDFNSAISEGGSGRSEAWGTALKLIALSPLIGIGVGNYTLISSHYFGVGTLAHNTYLQFFVEFGLPLGTFFFATIFFLILKSSKKYNDSNINTIKVLRDIIIVLLLGSIAISLNNARIFWLALGALMYYLKNSNIKSTKWRHRGSETFM</sequence>
<comment type="subcellular location">
    <subcellularLocation>
        <location evidence="1">Membrane</location>
        <topology evidence="1">Multi-pass membrane protein</topology>
    </subcellularLocation>
</comment>
<evidence type="ECO:0000256" key="4">
    <source>
        <dbReference type="ARBA" id="ARBA00023136"/>
    </source>
</evidence>
<feature type="transmembrane region" description="Helical" evidence="5">
    <location>
        <begin position="340"/>
        <end position="361"/>
    </location>
</feature>
<name>A0ABQ1QK63_9BACI</name>
<dbReference type="GO" id="GO:0016874">
    <property type="term" value="F:ligase activity"/>
    <property type="evidence" value="ECO:0007669"/>
    <property type="project" value="UniProtKB-KW"/>
</dbReference>
<feature type="transmembrane region" description="Helical" evidence="5">
    <location>
        <begin position="195"/>
        <end position="223"/>
    </location>
</feature>
<feature type="domain" description="O-antigen ligase-related" evidence="6">
    <location>
        <begin position="197"/>
        <end position="353"/>
    </location>
</feature>
<dbReference type="RefSeq" id="WP_188656120.1">
    <property type="nucleotide sequence ID" value="NZ_BMIN01000027.1"/>
</dbReference>
<evidence type="ECO:0000313" key="7">
    <source>
        <dbReference type="EMBL" id="GGD28619.1"/>
    </source>
</evidence>
<keyword evidence="2 5" id="KW-0812">Transmembrane</keyword>
<organism evidence="7 8">
    <name type="scientific">Pontibacillus salipaludis</name>
    <dbReference type="NCBI Taxonomy" id="1697394"/>
    <lineage>
        <taxon>Bacteria</taxon>
        <taxon>Bacillati</taxon>
        <taxon>Bacillota</taxon>
        <taxon>Bacilli</taxon>
        <taxon>Bacillales</taxon>
        <taxon>Bacillaceae</taxon>
        <taxon>Pontibacillus</taxon>
    </lineage>
</organism>
<proteinExistence type="predicted"/>
<dbReference type="PANTHER" id="PTHR37422">
    <property type="entry name" value="TEICHURONIC ACID BIOSYNTHESIS PROTEIN TUAE"/>
    <property type="match status" value="1"/>
</dbReference>
<protein>
    <submittedName>
        <fullName evidence="7">Ligase</fullName>
    </submittedName>
</protein>
<reference evidence="8" key="1">
    <citation type="journal article" date="2019" name="Int. J. Syst. Evol. Microbiol.">
        <title>The Global Catalogue of Microorganisms (GCM) 10K type strain sequencing project: providing services to taxonomists for standard genome sequencing and annotation.</title>
        <authorList>
            <consortium name="The Broad Institute Genomics Platform"/>
            <consortium name="The Broad Institute Genome Sequencing Center for Infectious Disease"/>
            <person name="Wu L."/>
            <person name="Ma J."/>
        </authorList>
    </citation>
    <scope>NUCLEOTIDE SEQUENCE [LARGE SCALE GENOMIC DNA]</scope>
    <source>
        <strain evidence="8">CGMCC 1.15353</strain>
    </source>
</reference>
<dbReference type="EMBL" id="BMIN01000027">
    <property type="protein sequence ID" value="GGD28619.1"/>
    <property type="molecule type" value="Genomic_DNA"/>
</dbReference>
<keyword evidence="7" id="KW-0436">Ligase</keyword>
<keyword evidence="4 5" id="KW-0472">Membrane</keyword>
<dbReference type="PANTHER" id="PTHR37422:SF13">
    <property type="entry name" value="LIPOPOLYSACCHARIDE BIOSYNTHESIS PROTEIN PA4999-RELATED"/>
    <property type="match status" value="1"/>
</dbReference>
<feature type="transmembrane region" description="Helical" evidence="5">
    <location>
        <begin position="382"/>
        <end position="411"/>
    </location>
</feature>
<evidence type="ECO:0000256" key="2">
    <source>
        <dbReference type="ARBA" id="ARBA00022692"/>
    </source>
</evidence>
<feature type="transmembrane region" description="Helical" evidence="5">
    <location>
        <begin position="33"/>
        <end position="53"/>
    </location>
</feature>
<evidence type="ECO:0000313" key="8">
    <source>
        <dbReference type="Proteomes" id="UP000642571"/>
    </source>
</evidence>
<accession>A0ABQ1QK63</accession>
<keyword evidence="8" id="KW-1185">Reference proteome</keyword>
<comment type="caution">
    <text evidence="7">The sequence shown here is derived from an EMBL/GenBank/DDBJ whole genome shotgun (WGS) entry which is preliminary data.</text>
</comment>
<feature type="transmembrane region" description="Helical" evidence="5">
    <location>
        <begin position="65"/>
        <end position="87"/>
    </location>
</feature>
<feature type="transmembrane region" description="Helical" evidence="5">
    <location>
        <begin position="305"/>
        <end position="328"/>
    </location>
</feature>
<evidence type="ECO:0000256" key="3">
    <source>
        <dbReference type="ARBA" id="ARBA00022989"/>
    </source>
</evidence>
<feature type="transmembrane region" description="Helical" evidence="5">
    <location>
        <begin position="129"/>
        <end position="151"/>
    </location>
</feature>
<feature type="transmembrane region" description="Helical" evidence="5">
    <location>
        <begin position="239"/>
        <end position="256"/>
    </location>
</feature>
<feature type="transmembrane region" description="Helical" evidence="5">
    <location>
        <begin position="99"/>
        <end position="117"/>
    </location>
</feature>
<dbReference type="Proteomes" id="UP000642571">
    <property type="component" value="Unassembled WGS sequence"/>
</dbReference>
<gene>
    <name evidence="7" type="ORF">GCM10011389_40240</name>
</gene>
<evidence type="ECO:0000256" key="5">
    <source>
        <dbReference type="SAM" id="Phobius"/>
    </source>
</evidence>
<feature type="transmembrane region" description="Helical" evidence="5">
    <location>
        <begin position="12"/>
        <end position="27"/>
    </location>
</feature>
<evidence type="ECO:0000256" key="1">
    <source>
        <dbReference type="ARBA" id="ARBA00004141"/>
    </source>
</evidence>
<dbReference type="InterPro" id="IPR051533">
    <property type="entry name" value="WaaL-like"/>
</dbReference>
<feature type="transmembrane region" description="Helical" evidence="5">
    <location>
        <begin position="171"/>
        <end position="188"/>
    </location>
</feature>
<evidence type="ECO:0000259" key="6">
    <source>
        <dbReference type="Pfam" id="PF04932"/>
    </source>
</evidence>